<dbReference type="Pfam" id="PF00083">
    <property type="entry name" value="Sugar_tr"/>
    <property type="match status" value="1"/>
</dbReference>
<feature type="transmembrane region" description="Helical" evidence="6">
    <location>
        <begin position="198"/>
        <end position="219"/>
    </location>
</feature>
<dbReference type="PROSITE" id="PS50850">
    <property type="entry name" value="MFS"/>
    <property type="match status" value="1"/>
</dbReference>
<dbReference type="AlphaFoldDB" id="A0A8S1XV79"/>
<feature type="transmembrane region" description="Helical" evidence="6">
    <location>
        <begin position="409"/>
        <end position="435"/>
    </location>
</feature>
<evidence type="ECO:0000256" key="1">
    <source>
        <dbReference type="ARBA" id="ARBA00004141"/>
    </source>
</evidence>
<dbReference type="OMA" id="TEVFVII"/>
<feature type="transmembrane region" description="Helical" evidence="6">
    <location>
        <begin position="67"/>
        <end position="93"/>
    </location>
</feature>
<dbReference type="OrthoDB" id="6612291at2759"/>
<feature type="transmembrane region" description="Helical" evidence="6">
    <location>
        <begin position="165"/>
        <end position="186"/>
    </location>
</feature>
<dbReference type="PANTHER" id="PTHR48020:SF12">
    <property type="entry name" value="PROTON MYO-INOSITOL COTRANSPORTER"/>
    <property type="match status" value="1"/>
</dbReference>
<dbReference type="GO" id="GO:0022857">
    <property type="term" value="F:transmembrane transporter activity"/>
    <property type="evidence" value="ECO:0007669"/>
    <property type="project" value="InterPro"/>
</dbReference>
<comment type="subcellular location">
    <subcellularLocation>
        <location evidence="1">Membrane</location>
        <topology evidence="1">Multi-pass membrane protein</topology>
    </subcellularLocation>
</comment>
<dbReference type="EMBL" id="CAJJDP010000136">
    <property type="protein sequence ID" value="CAD8205239.1"/>
    <property type="molecule type" value="Genomic_DNA"/>
</dbReference>
<evidence type="ECO:0000313" key="8">
    <source>
        <dbReference type="EMBL" id="CAD8205239.1"/>
    </source>
</evidence>
<feature type="domain" description="Major facilitator superfamily (MFS) profile" evidence="7">
    <location>
        <begin position="73"/>
        <end position="500"/>
    </location>
</feature>
<dbReference type="GO" id="GO:0016020">
    <property type="term" value="C:membrane"/>
    <property type="evidence" value="ECO:0007669"/>
    <property type="project" value="UniProtKB-SubCell"/>
</dbReference>
<feature type="transmembrane region" description="Helical" evidence="6">
    <location>
        <begin position="318"/>
        <end position="337"/>
    </location>
</feature>
<proteinExistence type="predicted"/>
<dbReference type="InterPro" id="IPR005828">
    <property type="entry name" value="MFS_sugar_transport-like"/>
</dbReference>
<reference evidence="8" key="1">
    <citation type="submission" date="2021-01" db="EMBL/GenBank/DDBJ databases">
        <authorList>
            <consortium name="Genoscope - CEA"/>
            <person name="William W."/>
        </authorList>
    </citation>
    <scope>NUCLEOTIDE SEQUENCE</scope>
</reference>
<protein>
    <recommendedName>
        <fullName evidence="7">Major facilitator superfamily (MFS) profile domain-containing protein</fullName>
    </recommendedName>
</protein>
<dbReference type="Proteomes" id="UP000683925">
    <property type="component" value="Unassembled WGS sequence"/>
</dbReference>
<feature type="transmembrane region" description="Helical" evidence="6">
    <location>
        <begin position="113"/>
        <end position="130"/>
    </location>
</feature>
<keyword evidence="4 6" id="KW-1133">Transmembrane helix</keyword>
<feature type="transmembrane region" description="Helical" evidence="6">
    <location>
        <begin position="447"/>
        <end position="465"/>
    </location>
</feature>
<keyword evidence="9" id="KW-1185">Reference proteome</keyword>
<evidence type="ECO:0000259" key="7">
    <source>
        <dbReference type="PROSITE" id="PS50850"/>
    </source>
</evidence>
<keyword evidence="3 6" id="KW-0812">Transmembrane</keyword>
<keyword evidence="2" id="KW-0813">Transport</keyword>
<comment type="caution">
    <text evidence="8">The sequence shown here is derived from an EMBL/GenBank/DDBJ whole genome shotgun (WGS) entry which is preliminary data.</text>
</comment>
<gene>
    <name evidence="8" type="ORF">POCTA_138.1.T1350027</name>
</gene>
<feature type="transmembrane region" description="Helical" evidence="6">
    <location>
        <begin position="231"/>
        <end position="255"/>
    </location>
</feature>
<evidence type="ECO:0000256" key="6">
    <source>
        <dbReference type="SAM" id="Phobius"/>
    </source>
</evidence>
<evidence type="ECO:0000256" key="5">
    <source>
        <dbReference type="ARBA" id="ARBA00023136"/>
    </source>
</evidence>
<dbReference type="InterPro" id="IPR020846">
    <property type="entry name" value="MFS_dom"/>
</dbReference>
<keyword evidence="5 6" id="KW-0472">Membrane</keyword>
<sequence>MANQVIPLYNQESENSKTDSGYLQISKVINQSQLPSVSAPLTYSPSQIKKKFTVQSDSEAQEGLKSFVHLAIILVAIQSGNFSVGYSLSYLSMSFTTLFSQITLKGSEIEEQGLFSAVLPIGQLVGAIVTKPLLKYTTRNQSLLIADFFGVLGILQVIPNREVILAFRFSYGLCLGISSIIMAIYVKEICPDKYYEAFSVLASFLIAGGLFFINFLGLGYLNPDLRGKNSYYWQIVFAIPALVHFLRSFIITFVYKMDSPDSLIQMNQSSQAKEILKKLYQPEFVDKIFLTCLKRVENYSEQQEGILSLFSKKHLKTLIIGSLLAFISTWCGLFALYSYCSQIFNVITNGDFTLNTLFILIIGIVQLIPAFISKFVYRKIGNRPLLLCGLFILILCQVLIIGLSYSETLAASITSFIIICFFSFTFALTLGPITYSMIPEINTSEGTYFCFVTLYVWQLFMLYIFPFMLDALQIGGVFIVFAILTFLSIIYFYFFVKETKGLSHNEIEKQYGKL</sequence>
<name>A0A8S1XV79_PAROT</name>
<dbReference type="FunFam" id="1.20.1250.20:FF:000818">
    <property type="entry name" value="Uncharacterized protein"/>
    <property type="match status" value="1"/>
</dbReference>
<evidence type="ECO:0000313" key="9">
    <source>
        <dbReference type="Proteomes" id="UP000683925"/>
    </source>
</evidence>
<feature type="transmembrane region" description="Helical" evidence="6">
    <location>
        <begin position="142"/>
        <end position="159"/>
    </location>
</feature>
<feature type="transmembrane region" description="Helical" evidence="6">
    <location>
        <begin position="471"/>
        <end position="496"/>
    </location>
</feature>
<dbReference type="InterPro" id="IPR050814">
    <property type="entry name" value="Myo-inositol_Transporter"/>
</dbReference>
<feature type="transmembrane region" description="Helical" evidence="6">
    <location>
        <begin position="384"/>
        <end position="403"/>
    </location>
</feature>
<accession>A0A8S1XV79</accession>
<feature type="transmembrane region" description="Helical" evidence="6">
    <location>
        <begin position="357"/>
        <end position="377"/>
    </location>
</feature>
<dbReference type="PANTHER" id="PTHR48020">
    <property type="entry name" value="PROTON MYO-INOSITOL COTRANSPORTER"/>
    <property type="match status" value="1"/>
</dbReference>
<evidence type="ECO:0000256" key="2">
    <source>
        <dbReference type="ARBA" id="ARBA00022448"/>
    </source>
</evidence>
<evidence type="ECO:0000256" key="4">
    <source>
        <dbReference type="ARBA" id="ARBA00022989"/>
    </source>
</evidence>
<evidence type="ECO:0000256" key="3">
    <source>
        <dbReference type="ARBA" id="ARBA00022692"/>
    </source>
</evidence>
<organism evidence="8 9">
    <name type="scientific">Paramecium octaurelia</name>
    <dbReference type="NCBI Taxonomy" id="43137"/>
    <lineage>
        <taxon>Eukaryota</taxon>
        <taxon>Sar</taxon>
        <taxon>Alveolata</taxon>
        <taxon>Ciliophora</taxon>
        <taxon>Intramacronucleata</taxon>
        <taxon>Oligohymenophorea</taxon>
        <taxon>Peniculida</taxon>
        <taxon>Parameciidae</taxon>
        <taxon>Paramecium</taxon>
    </lineage>
</organism>